<sequence length="338" mass="34887">MRLLVLGGSGFVGRAVVDDAVARGWEVTTFNRGWRAGGAVADGVEVLRGDRLDPSSLSVLGDGREWDAVVDTWSGIPRAVRDSAAALAGRVGTYAYVSSRSVYAPPVPPGADESWPAVESSPDAEDGDYGQQKAGAELAALEAFGEHALIARAGLILGPYEDIGRLPWWLGRAALGGPMLAPGPADLPIQYIDARDLASWLVSSVAAGTGGVFNAVSTPGHTTMGALLSSVVAVTGGAATLRWVDPSVILAAGVVPWNDLPVWIPPGHEYDSLGLHSADVSRALAAGLAPRPVEETVADTWAWLRSVGGVAPQRPDRPAVGLDPEVEAAILAAATSEN</sequence>
<dbReference type="AlphaFoldDB" id="A0A7W9LMG7"/>
<reference evidence="3 4" key="1">
    <citation type="submission" date="2020-08" db="EMBL/GenBank/DDBJ databases">
        <title>Sequencing the genomes of 1000 actinobacteria strains.</title>
        <authorList>
            <person name="Klenk H.-P."/>
        </authorList>
    </citation>
    <scope>NUCLEOTIDE SEQUENCE [LARGE SCALE GENOMIC DNA]</scope>
    <source>
        <strain evidence="3 4">DSM 102122</strain>
    </source>
</reference>
<dbReference type="Proteomes" id="UP000542813">
    <property type="component" value="Unassembled WGS sequence"/>
</dbReference>
<dbReference type="PANTHER" id="PTHR43245">
    <property type="entry name" value="BIFUNCTIONAL POLYMYXIN RESISTANCE PROTEIN ARNA"/>
    <property type="match status" value="1"/>
</dbReference>
<feature type="domain" description="NAD-dependent epimerase/dehydratase" evidence="2">
    <location>
        <begin position="4"/>
        <end position="214"/>
    </location>
</feature>
<evidence type="ECO:0000313" key="4">
    <source>
        <dbReference type="Proteomes" id="UP000542813"/>
    </source>
</evidence>
<dbReference type="InterPro" id="IPR001509">
    <property type="entry name" value="Epimerase_deHydtase"/>
</dbReference>
<dbReference type="InterPro" id="IPR050177">
    <property type="entry name" value="Lipid_A_modif_metabolic_enz"/>
</dbReference>
<evidence type="ECO:0000259" key="2">
    <source>
        <dbReference type="Pfam" id="PF01370"/>
    </source>
</evidence>
<dbReference type="Gene3D" id="3.40.50.720">
    <property type="entry name" value="NAD(P)-binding Rossmann-like Domain"/>
    <property type="match status" value="1"/>
</dbReference>
<keyword evidence="4" id="KW-1185">Reference proteome</keyword>
<protein>
    <submittedName>
        <fullName evidence="3">Nucleoside-diphosphate-sugar epimerase</fullName>
    </submittedName>
</protein>
<dbReference type="PANTHER" id="PTHR43245:SF13">
    <property type="entry name" value="UDP-D-APIOSE_UDP-D-XYLOSE SYNTHASE 2"/>
    <property type="match status" value="1"/>
</dbReference>
<dbReference type="InterPro" id="IPR036291">
    <property type="entry name" value="NAD(P)-bd_dom_sf"/>
</dbReference>
<dbReference type="Pfam" id="PF01370">
    <property type="entry name" value="Epimerase"/>
    <property type="match status" value="1"/>
</dbReference>
<evidence type="ECO:0000256" key="1">
    <source>
        <dbReference type="SAM" id="MobiDB-lite"/>
    </source>
</evidence>
<dbReference type="SUPFAM" id="SSF51735">
    <property type="entry name" value="NAD(P)-binding Rossmann-fold domains"/>
    <property type="match status" value="1"/>
</dbReference>
<organism evidence="3 4">
    <name type="scientific">Jiangella mangrovi</name>
    <dbReference type="NCBI Taxonomy" id="1524084"/>
    <lineage>
        <taxon>Bacteria</taxon>
        <taxon>Bacillati</taxon>
        <taxon>Actinomycetota</taxon>
        <taxon>Actinomycetes</taxon>
        <taxon>Jiangellales</taxon>
        <taxon>Jiangellaceae</taxon>
        <taxon>Jiangella</taxon>
    </lineage>
</organism>
<accession>A0A7W9LMG7</accession>
<evidence type="ECO:0000313" key="3">
    <source>
        <dbReference type="EMBL" id="MBB5789179.1"/>
    </source>
</evidence>
<dbReference type="EMBL" id="JACHMM010000001">
    <property type="protein sequence ID" value="MBB5789179.1"/>
    <property type="molecule type" value="Genomic_DNA"/>
</dbReference>
<comment type="caution">
    <text evidence="3">The sequence shown here is derived from an EMBL/GenBank/DDBJ whole genome shotgun (WGS) entry which is preliminary data.</text>
</comment>
<feature type="region of interest" description="Disordered" evidence="1">
    <location>
        <begin position="107"/>
        <end position="130"/>
    </location>
</feature>
<proteinExistence type="predicted"/>
<dbReference type="RefSeq" id="WP_184830039.1">
    <property type="nucleotide sequence ID" value="NZ_JACHMM010000001.1"/>
</dbReference>
<name>A0A7W9LMG7_9ACTN</name>
<gene>
    <name evidence="3" type="ORF">HD601_003754</name>
</gene>